<feature type="chain" id="PRO_5011963649" description="DUF4476 domain-containing protein" evidence="1">
    <location>
        <begin position="24"/>
        <end position="151"/>
    </location>
</feature>
<organism evidence="2 3">
    <name type="scientific">Niastella populi</name>
    <dbReference type="NCBI Taxonomy" id="550983"/>
    <lineage>
        <taxon>Bacteria</taxon>
        <taxon>Pseudomonadati</taxon>
        <taxon>Bacteroidota</taxon>
        <taxon>Chitinophagia</taxon>
        <taxon>Chitinophagales</taxon>
        <taxon>Chitinophagaceae</taxon>
        <taxon>Niastella</taxon>
    </lineage>
</organism>
<keyword evidence="3" id="KW-1185">Reference proteome</keyword>
<sequence>MHKAYILFFSVTLLMITACDSGAAGEAAKAPDSTAVTANTVAEKPGLSKTDSIELLHFPDPTNQKVYQNVIIKDTAFISQLTSSALAAPVTKNPCAHDYKLYLFRNGDVYKTIYAATSDSCRYLAYVINGVTHFTGLNDSTLALLKKHTKR</sequence>
<dbReference type="AlphaFoldDB" id="A0A1V9EKX8"/>
<dbReference type="EMBL" id="LWBP01000243">
    <property type="protein sequence ID" value="OQP46594.1"/>
    <property type="molecule type" value="Genomic_DNA"/>
</dbReference>
<dbReference type="PROSITE" id="PS51257">
    <property type="entry name" value="PROKAR_LIPOPROTEIN"/>
    <property type="match status" value="1"/>
</dbReference>
<evidence type="ECO:0000256" key="1">
    <source>
        <dbReference type="SAM" id="SignalP"/>
    </source>
</evidence>
<protein>
    <recommendedName>
        <fullName evidence="4">DUF4476 domain-containing protein</fullName>
    </recommendedName>
</protein>
<dbReference type="RefSeq" id="WP_081170611.1">
    <property type="nucleotide sequence ID" value="NZ_LWBP01000243.1"/>
</dbReference>
<accession>A0A1V9EKX8</accession>
<dbReference type="OrthoDB" id="674575at2"/>
<name>A0A1V9EKX8_9BACT</name>
<keyword evidence="1" id="KW-0732">Signal</keyword>
<feature type="signal peptide" evidence="1">
    <location>
        <begin position="1"/>
        <end position="23"/>
    </location>
</feature>
<evidence type="ECO:0000313" key="2">
    <source>
        <dbReference type="EMBL" id="OQP46594.1"/>
    </source>
</evidence>
<evidence type="ECO:0008006" key="4">
    <source>
        <dbReference type="Google" id="ProtNLM"/>
    </source>
</evidence>
<dbReference type="Proteomes" id="UP000192276">
    <property type="component" value="Unassembled WGS sequence"/>
</dbReference>
<reference evidence="3" key="1">
    <citation type="submission" date="2016-04" db="EMBL/GenBank/DDBJ databases">
        <authorList>
            <person name="Chen L."/>
            <person name="Zhuang W."/>
            <person name="Wang G."/>
        </authorList>
    </citation>
    <scope>NUCLEOTIDE SEQUENCE [LARGE SCALE GENOMIC DNA]</scope>
    <source>
        <strain evidence="3">208</strain>
    </source>
</reference>
<proteinExistence type="predicted"/>
<gene>
    <name evidence="2" type="ORF">A4R26_07650</name>
</gene>
<comment type="caution">
    <text evidence="2">The sequence shown here is derived from an EMBL/GenBank/DDBJ whole genome shotgun (WGS) entry which is preliminary data.</text>
</comment>
<evidence type="ECO:0000313" key="3">
    <source>
        <dbReference type="Proteomes" id="UP000192276"/>
    </source>
</evidence>